<feature type="compositionally biased region" description="Polar residues" evidence="1">
    <location>
        <begin position="1"/>
        <end position="21"/>
    </location>
</feature>
<evidence type="ECO:0000313" key="2">
    <source>
        <dbReference type="EMBL" id="KAF4629824.1"/>
    </source>
</evidence>
<name>A0A8H4RGS6_9HELO</name>
<evidence type="ECO:0000256" key="1">
    <source>
        <dbReference type="SAM" id="MobiDB-lite"/>
    </source>
</evidence>
<protein>
    <submittedName>
        <fullName evidence="2">Uncharacterized protein</fullName>
    </submittedName>
</protein>
<evidence type="ECO:0000313" key="3">
    <source>
        <dbReference type="Proteomes" id="UP000566819"/>
    </source>
</evidence>
<dbReference type="Proteomes" id="UP000566819">
    <property type="component" value="Unassembled WGS sequence"/>
</dbReference>
<dbReference type="EMBL" id="JAAMPI010000622">
    <property type="protein sequence ID" value="KAF4629824.1"/>
    <property type="molecule type" value="Genomic_DNA"/>
</dbReference>
<reference evidence="2 3" key="1">
    <citation type="submission" date="2020-03" db="EMBL/GenBank/DDBJ databases">
        <title>Draft Genome Sequence of Cudoniella acicularis.</title>
        <authorList>
            <person name="Buettner E."/>
            <person name="Kellner H."/>
        </authorList>
    </citation>
    <scope>NUCLEOTIDE SEQUENCE [LARGE SCALE GENOMIC DNA]</scope>
    <source>
        <strain evidence="2 3">DSM 108380</strain>
    </source>
</reference>
<proteinExistence type="predicted"/>
<feature type="region of interest" description="Disordered" evidence="1">
    <location>
        <begin position="1"/>
        <end position="22"/>
    </location>
</feature>
<comment type="caution">
    <text evidence="2">The sequence shown here is derived from an EMBL/GenBank/DDBJ whole genome shotgun (WGS) entry which is preliminary data.</text>
</comment>
<accession>A0A8H4RGS6</accession>
<gene>
    <name evidence="2" type="ORF">G7Y89_g8317</name>
</gene>
<sequence>MAFTSSGTAATSHNMNISGISAPQWPQEHTMWGNMSGHGILALPTGPATATIALENVPVLRGPLEGYIASGIGG</sequence>
<keyword evidence="3" id="KW-1185">Reference proteome</keyword>
<organism evidence="2 3">
    <name type="scientific">Cudoniella acicularis</name>
    <dbReference type="NCBI Taxonomy" id="354080"/>
    <lineage>
        <taxon>Eukaryota</taxon>
        <taxon>Fungi</taxon>
        <taxon>Dikarya</taxon>
        <taxon>Ascomycota</taxon>
        <taxon>Pezizomycotina</taxon>
        <taxon>Leotiomycetes</taxon>
        <taxon>Helotiales</taxon>
        <taxon>Tricladiaceae</taxon>
        <taxon>Cudoniella</taxon>
    </lineage>
</organism>
<dbReference type="AlphaFoldDB" id="A0A8H4RGS6"/>